<evidence type="ECO:0000313" key="1">
    <source>
        <dbReference type="EMBL" id="GEU62187.1"/>
    </source>
</evidence>
<dbReference type="AlphaFoldDB" id="A0A6L2LMI7"/>
<organism evidence="1">
    <name type="scientific">Tanacetum cinerariifolium</name>
    <name type="common">Dalmatian daisy</name>
    <name type="synonym">Chrysanthemum cinerariifolium</name>
    <dbReference type="NCBI Taxonomy" id="118510"/>
    <lineage>
        <taxon>Eukaryota</taxon>
        <taxon>Viridiplantae</taxon>
        <taxon>Streptophyta</taxon>
        <taxon>Embryophyta</taxon>
        <taxon>Tracheophyta</taxon>
        <taxon>Spermatophyta</taxon>
        <taxon>Magnoliopsida</taxon>
        <taxon>eudicotyledons</taxon>
        <taxon>Gunneridae</taxon>
        <taxon>Pentapetalae</taxon>
        <taxon>asterids</taxon>
        <taxon>campanulids</taxon>
        <taxon>Asterales</taxon>
        <taxon>Asteraceae</taxon>
        <taxon>Asteroideae</taxon>
        <taxon>Anthemideae</taxon>
        <taxon>Anthemidinae</taxon>
        <taxon>Tanacetum</taxon>
    </lineage>
</organism>
<protein>
    <submittedName>
        <fullName evidence="1">Uncharacterized protein</fullName>
    </submittedName>
</protein>
<sequence length="106" mass="11527">MRADLLPPRKRIRGVVTASDYDESTKGSYKAYTEPGIYIQADIDADTVTVETAVTLEVGIRIEVDVGVEVGIGIEREDEAEEEAESRDRGTIKIGVDRVSNIGSAQ</sequence>
<dbReference type="EMBL" id="BKCJ010004631">
    <property type="protein sequence ID" value="GEU62187.1"/>
    <property type="molecule type" value="Genomic_DNA"/>
</dbReference>
<reference evidence="1" key="1">
    <citation type="journal article" date="2019" name="Sci. Rep.">
        <title>Draft genome of Tanacetum cinerariifolium, the natural source of mosquito coil.</title>
        <authorList>
            <person name="Yamashiro T."/>
            <person name="Shiraishi A."/>
            <person name="Satake H."/>
            <person name="Nakayama K."/>
        </authorList>
    </citation>
    <scope>NUCLEOTIDE SEQUENCE</scope>
</reference>
<comment type="caution">
    <text evidence="1">The sequence shown here is derived from an EMBL/GenBank/DDBJ whole genome shotgun (WGS) entry which is preliminary data.</text>
</comment>
<proteinExistence type="predicted"/>
<gene>
    <name evidence="1" type="ORF">Tci_034165</name>
</gene>
<name>A0A6L2LMI7_TANCI</name>
<accession>A0A6L2LMI7</accession>